<dbReference type="Pfam" id="PF01569">
    <property type="entry name" value="PAP2"/>
    <property type="match status" value="1"/>
</dbReference>
<dbReference type="PANTHER" id="PTHR14969:SF62">
    <property type="entry name" value="DECAPRENYLPHOSPHORYL-5-PHOSPHORIBOSE PHOSPHATASE RV3807C-RELATED"/>
    <property type="match status" value="1"/>
</dbReference>
<keyword evidence="10" id="KW-1185">Reference proteome</keyword>
<name>A0A5D8Q8Z0_9THEO</name>
<keyword evidence="5 7" id="KW-1133">Transmembrane helix</keyword>
<dbReference type="EMBL" id="VTPS01000031">
    <property type="protein sequence ID" value="TZE80644.1"/>
    <property type="molecule type" value="Genomic_DNA"/>
</dbReference>
<gene>
    <name evidence="9" type="ORF">FWJ32_12695</name>
</gene>
<dbReference type="Gene3D" id="1.20.144.10">
    <property type="entry name" value="Phosphatidic acid phosphatase type 2/haloperoxidase"/>
    <property type="match status" value="1"/>
</dbReference>
<dbReference type="GO" id="GO:0030288">
    <property type="term" value="C:outer membrane-bounded periplasmic space"/>
    <property type="evidence" value="ECO:0007669"/>
    <property type="project" value="InterPro"/>
</dbReference>
<keyword evidence="2" id="KW-1003">Cell membrane</keyword>
<sequence>MPLKRVFESILKYDIVIFNALNDRIKTNVLDKIIPYFTELGSWWFTVTTCFLLIVLGKGHTRMVGIEAATSLTISHLIVQGLKKSIGRKRPYLSILEANTLRKLWKDHSFPSGHTTAGFALAVSLSIGYPGIYLLFLSLAAMVGISRIYVGMHYPSDVLMGAAIGSGVSFLTSLILV</sequence>
<evidence type="ECO:0000259" key="8">
    <source>
        <dbReference type="SMART" id="SM00014"/>
    </source>
</evidence>
<keyword evidence="4" id="KW-0378">Hydrolase</keyword>
<evidence type="ECO:0000256" key="4">
    <source>
        <dbReference type="ARBA" id="ARBA00022801"/>
    </source>
</evidence>
<dbReference type="GO" id="GO:0005886">
    <property type="term" value="C:plasma membrane"/>
    <property type="evidence" value="ECO:0007669"/>
    <property type="project" value="UniProtKB-SubCell"/>
</dbReference>
<accession>A0A5D8Q8Z0</accession>
<evidence type="ECO:0000313" key="10">
    <source>
        <dbReference type="Proteomes" id="UP000322976"/>
    </source>
</evidence>
<dbReference type="AlphaFoldDB" id="A0A5D8Q8Z0"/>
<dbReference type="Proteomes" id="UP000322976">
    <property type="component" value="Unassembled WGS sequence"/>
</dbReference>
<comment type="subcellular location">
    <subcellularLocation>
        <location evidence="1">Cell membrane</location>
        <topology evidence="1">Multi-pass membrane protein</topology>
    </subcellularLocation>
</comment>
<dbReference type="PRINTS" id="PR00483">
    <property type="entry name" value="BACPHPHTASE"/>
</dbReference>
<dbReference type="GO" id="GO:0003993">
    <property type="term" value="F:acid phosphatase activity"/>
    <property type="evidence" value="ECO:0007669"/>
    <property type="project" value="InterPro"/>
</dbReference>
<evidence type="ECO:0000256" key="3">
    <source>
        <dbReference type="ARBA" id="ARBA00022692"/>
    </source>
</evidence>
<dbReference type="PANTHER" id="PTHR14969">
    <property type="entry name" value="SPHINGOSINE-1-PHOSPHATE PHOSPHOHYDROLASE"/>
    <property type="match status" value="1"/>
</dbReference>
<proteinExistence type="predicted"/>
<evidence type="ECO:0000313" key="9">
    <source>
        <dbReference type="EMBL" id="TZE80644.1"/>
    </source>
</evidence>
<comment type="caution">
    <text evidence="9">The sequence shown here is derived from an EMBL/GenBank/DDBJ whole genome shotgun (WGS) entry which is preliminary data.</text>
</comment>
<organism evidence="9 10">
    <name type="scientific">Calorimonas adulescens</name>
    <dbReference type="NCBI Taxonomy" id="2606906"/>
    <lineage>
        <taxon>Bacteria</taxon>
        <taxon>Bacillati</taxon>
        <taxon>Bacillota</taxon>
        <taxon>Clostridia</taxon>
        <taxon>Thermoanaerobacterales</taxon>
        <taxon>Thermoanaerobacteraceae</taxon>
        <taxon>Calorimonas</taxon>
    </lineage>
</organism>
<dbReference type="InterPro" id="IPR036938">
    <property type="entry name" value="PAP2/HPO_sf"/>
</dbReference>
<keyword evidence="3 7" id="KW-0812">Transmembrane</keyword>
<dbReference type="SMART" id="SM00014">
    <property type="entry name" value="acidPPc"/>
    <property type="match status" value="1"/>
</dbReference>
<feature type="domain" description="Phosphatidic acid phosphatase type 2/haloperoxidase" evidence="8">
    <location>
        <begin position="64"/>
        <end position="173"/>
    </location>
</feature>
<keyword evidence="6 7" id="KW-0472">Membrane</keyword>
<evidence type="ECO:0000256" key="1">
    <source>
        <dbReference type="ARBA" id="ARBA00004651"/>
    </source>
</evidence>
<feature type="transmembrane region" description="Helical" evidence="7">
    <location>
        <begin position="33"/>
        <end position="56"/>
    </location>
</feature>
<evidence type="ECO:0000256" key="2">
    <source>
        <dbReference type="ARBA" id="ARBA00022475"/>
    </source>
</evidence>
<evidence type="ECO:0000256" key="7">
    <source>
        <dbReference type="SAM" id="Phobius"/>
    </source>
</evidence>
<dbReference type="CDD" id="cd01610">
    <property type="entry name" value="PAP2_like"/>
    <property type="match status" value="1"/>
</dbReference>
<feature type="transmembrane region" description="Helical" evidence="7">
    <location>
        <begin position="158"/>
        <end position="176"/>
    </location>
</feature>
<reference evidence="9 10" key="1">
    <citation type="submission" date="2019-08" db="EMBL/GenBank/DDBJ databases">
        <title>Calorimonas adulescens gen. nov., sp. nov., an anaerobic thermophilic bacterium from Sakhalin hot spring.</title>
        <authorList>
            <person name="Khomyakova M.A."/>
            <person name="Merkel A.Y."/>
            <person name="Novikov A."/>
            <person name="Bonch-Osmolovskaya E.A."/>
            <person name="Slobodkin A.I."/>
        </authorList>
    </citation>
    <scope>NUCLEOTIDE SEQUENCE [LARGE SCALE GENOMIC DNA]</scope>
    <source>
        <strain evidence="9 10">A05MB</strain>
    </source>
</reference>
<dbReference type="InterPro" id="IPR000326">
    <property type="entry name" value="PAP2/HPO"/>
</dbReference>
<dbReference type="SUPFAM" id="SSF48317">
    <property type="entry name" value="Acid phosphatase/Vanadium-dependent haloperoxidase"/>
    <property type="match status" value="1"/>
</dbReference>
<evidence type="ECO:0000256" key="6">
    <source>
        <dbReference type="ARBA" id="ARBA00023136"/>
    </source>
</evidence>
<protein>
    <submittedName>
        <fullName evidence="9">Phosphatase PAP2 family protein</fullName>
    </submittedName>
</protein>
<dbReference type="InterPro" id="IPR001011">
    <property type="entry name" value="Acid_Pase_classA_bac"/>
</dbReference>
<evidence type="ECO:0000256" key="5">
    <source>
        <dbReference type="ARBA" id="ARBA00022989"/>
    </source>
</evidence>